<dbReference type="CDD" id="cd00167">
    <property type="entry name" value="SANT"/>
    <property type="match status" value="2"/>
</dbReference>
<evidence type="ECO:0000256" key="15">
    <source>
        <dbReference type="ARBA" id="ARBA00060390"/>
    </source>
</evidence>
<dbReference type="GO" id="GO:0005789">
    <property type="term" value="C:endoplasmic reticulum membrane"/>
    <property type="evidence" value="ECO:0007669"/>
    <property type="project" value="UniProtKB-SubCell"/>
</dbReference>
<dbReference type="PROSITE" id="PS00636">
    <property type="entry name" value="DNAJ_1"/>
    <property type="match status" value="1"/>
</dbReference>
<dbReference type="PANTHER" id="PTHR44653:SF2">
    <property type="entry name" value="DNAJ HOMOLOG SUBFAMILY C MEMBER 1"/>
    <property type="match status" value="1"/>
</dbReference>
<dbReference type="Proteomes" id="UP000234681">
    <property type="component" value="Chromosome 17"/>
</dbReference>
<dbReference type="PROSITE" id="PS50090">
    <property type="entry name" value="MYB_LIKE"/>
    <property type="match status" value="1"/>
</dbReference>
<feature type="domain" description="SANT" evidence="23">
    <location>
        <begin position="503"/>
        <end position="558"/>
    </location>
</feature>
<keyword evidence="5" id="KW-0677">Repeat</keyword>
<dbReference type="Gene3D" id="1.10.10.60">
    <property type="entry name" value="Homeodomain-like"/>
    <property type="match status" value="2"/>
</dbReference>
<dbReference type="SUPFAM" id="SSF46689">
    <property type="entry name" value="Homeodomain-like"/>
    <property type="match status" value="2"/>
</dbReference>
<dbReference type="SUPFAM" id="SSF46565">
    <property type="entry name" value="Chaperone J-domain"/>
    <property type="match status" value="1"/>
</dbReference>
<keyword evidence="2" id="KW-0597">Phosphoprotein</keyword>
<dbReference type="Gene3D" id="1.10.287.110">
    <property type="entry name" value="DnaJ domain"/>
    <property type="match status" value="1"/>
</dbReference>
<evidence type="ECO:0000256" key="10">
    <source>
        <dbReference type="ARBA" id="ARBA00023136"/>
    </source>
</evidence>
<dbReference type="InterPro" id="IPR018253">
    <property type="entry name" value="DnaJ_domain_CS"/>
</dbReference>
<dbReference type="AGR" id="RGD:2322144"/>
<dbReference type="SMR" id="A6JM90"/>
<evidence type="ECO:0000256" key="7">
    <source>
        <dbReference type="ARBA" id="ARBA00022848"/>
    </source>
</evidence>
<keyword evidence="10 20" id="KW-0472">Membrane</keyword>
<evidence type="ECO:0000256" key="11">
    <source>
        <dbReference type="ARBA" id="ARBA00023186"/>
    </source>
</evidence>
<evidence type="ECO:0000256" key="14">
    <source>
        <dbReference type="ARBA" id="ARBA00053185"/>
    </source>
</evidence>
<evidence type="ECO:0000256" key="2">
    <source>
        <dbReference type="ARBA" id="ARBA00022553"/>
    </source>
</evidence>
<evidence type="ECO:0000256" key="8">
    <source>
        <dbReference type="ARBA" id="ARBA00022989"/>
    </source>
</evidence>
<dbReference type="InterPro" id="IPR052606">
    <property type="entry name" value="DnaJ_domain_protein"/>
</dbReference>
<dbReference type="RGD" id="2322144">
    <property type="gene designation" value="Dnajc1"/>
</dbReference>
<feature type="compositionally biased region" description="Acidic residues" evidence="19">
    <location>
        <begin position="430"/>
        <end position="444"/>
    </location>
</feature>
<evidence type="ECO:0000259" key="23">
    <source>
        <dbReference type="PROSITE" id="PS51293"/>
    </source>
</evidence>
<dbReference type="GO" id="GO:0006417">
    <property type="term" value="P:regulation of translation"/>
    <property type="evidence" value="ECO:0007669"/>
    <property type="project" value="Ensembl"/>
</dbReference>
<feature type="domain" description="Myb-like" evidence="22">
    <location>
        <begin position="500"/>
        <end position="554"/>
    </location>
</feature>
<evidence type="ECO:0000256" key="5">
    <source>
        <dbReference type="ARBA" id="ARBA00022737"/>
    </source>
</evidence>
<keyword evidence="12" id="KW-0539">Nucleus</keyword>
<dbReference type="GO" id="GO:0050708">
    <property type="term" value="P:regulation of protein secretion"/>
    <property type="evidence" value="ECO:0007669"/>
    <property type="project" value="Ensembl"/>
</dbReference>
<dbReference type="EMBL" id="CH473990">
    <property type="protein sequence ID" value="EDL78767.1"/>
    <property type="molecule type" value="Genomic_DNA"/>
</dbReference>
<dbReference type="PRINTS" id="PR00625">
    <property type="entry name" value="JDOMAIN"/>
</dbReference>
<evidence type="ECO:0000313" key="25">
    <source>
        <dbReference type="RGD" id="2322144"/>
    </source>
</evidence>
<evidence type="ECO:0000256" key="20">
    <source>
        <dbReference type="SAM" id="Phobius"/>
    </source>
</evidence>
<dbReference type="Pfam" id="PF23082">
    <property type="entry name" value="Myb_DNA-binding_2"/>
    <property type="match status" value="2"/>
</dbReference>
<dbReference type="GO" id="GO:0003677">
    <property type="term" value="F:DNA binding"/>
    <property type="evidence" value="ECO:0007669"/>
    <property type="project" value="UniProtKB-KW"/>
</dbReference>
<reference evidence="24" key="1">
    <citation type="journal article" date="2005" name="Genome Res.">
        <title>Gene and alternative splicing annotation with AIR.</title>
        <authorList>
            <person name="Florea L."/>
            <person name="Di Francesco V."/>
            <person name="Miller J."/>
            <person name="Turner R."/>
            <person name="Yao A."/>
            <person name="Harris M."/>
            <person name="Walenz B."/>
            <person name="Mobarry C."/>
            <person name="Merkulov G.V."/>
            <person name="Charlab R."/>
            <person name="Dew I."/>
            <person name="Deng Z."/>
            <person name="Istrail S."/>
            <person name="Li P."/>
            <person name="Sutton G."/>
        </authorList>
    </citation>
    <scope>NUCLEOTIDE SEQUENCE</scope>
    <source>
        <strain evidence="24">BN</strain>
    </source>
</reference>
<evidence type="ECO:0000256" key="13">
    <source>
        <dbReference type="ARBA" id="ARBA00046292"/>
    </source>
</evidence>
<dbReference type="InterPro" id="IPR017884">
    <property type="entry name" value="SANT_dom"/>
</dbReference>
<dbReference type="OMA" id="AAYWERK"/>
<keyword evidence="6" id="KW-0256">Endoplasmic reticulum</keyword>
<organism evidence="24">
    <name type="scientific">Rattus norvegicus</name>
    <name type="common">Rat</name>
    <dbReference type="NCBI Taxonomy" id="10116"/>
    <lineage>
        <taxon>Eukaryota</taxon>
        <taxon>Metazoa</taxon>
        <taxon>Chordata</taxon>
        <taxon>Craniata</taxon>
        <taxon>Vertebrata</taxon>
        <taxon>Euteleostomi</taxon>
        <taxon>Mammalia</taxon>
        <taxon>Eutheria</taxon>
        <taxon>Euarchontoglires</taxon>
        <taxon>Glires</taxon>
        <taxon>Rodentia</taxon>
        <taxon>Myomorpha</taxon>
        <taxon>Muroidea</taxon>
        <taxon>Muridae</taxon>
        <taxon>Murinae</taxon>
        <taxon>Rattus</taxon>
    </lineage>
</organism>
<dbReference type="KEGG" id="rno:100360412"/>
<evidence type="ECO:0000256" key="17">
    <source>
        <dbReference type="ARBA" id="ARBA00071601"/>
    </source>
</evidence>
<sequence length="565" mass="65360">MAWLRTALSESSNMWVPGFGPARLPRRPGLVSSSMRPLWPLLLFLLVAVRPVRAWESGDLELFDLVEEVQLNFYEFLGVQQDASSADIRKAYRKLSLTLHPDKNKDENAETQFRQLVAIYEVLKDDERRQRYDDILINGLPDWRQPVFYYRRVRKMSNAELALLLFIILTVGHYAVVWSIYLEKQLDELLSRKKREKKRKTGSKSVDAAKPGASERNERLLIKPQWHDLLPCKLGIWFCLTLKALPHLIQDAGQFYAKYKETKLKEKEDALARVELETLHKQKKAKVKKPKPEFPVYTPLENTYIQSYDHGTSIEEIEEQMDDWLENRNRTQKKQAPEWTEEDLSQLTRSMVKFPGGTPGRWEKIAHELGRSVTDVTTKAKELKDSVTSSPGMTRLSELKSNVQNSRPLKIATALPDDIITQREDSAGAIEEEEEEQETAEGDQETVTSEARPRRRKSAKVAEVVTRVEPEEKLRGKRQKDFDISEQNDSSDEERPRKERSRAAEDAWTQSQQKLLELALQQYPKGASDRWDKIAKCVPSKSKEDCIARYKLLVELVQKKKQAKS</sequence>
<dbReference type="GO" id="GO:0051087">
    <property type="term" value="F:protein-folding chaperone binding"/>
    <property type="evidence" value="ECO:0007669"/>
    <property type="project" value="Ensembl"/>
</dbReference>
<dbReference type="CTD" id="64215"/>
<evidence type="ECO:0000256" key="6">
    <source>
        <dbReference type="ARBA" id="ARBA00022824"/>
    </source>
</evidence>
<evidence type="ECO:0000256" key="19">
    <source>
        <dbReference type="SAM" id="MobiDB-lite"/>
    </source>
</evidence>
<evidence type="ECO:0000259" key="21">
    <source>
        <dbReference type="PROSITE" id="PS50076"/>
    </source>
</evidence>
<feature type="compositionally biased region" description="Basic and acidic residues" evidence="19">
    <location>
        <begin position="493"/>
        <end position="505"/>
    </location>
</feature>
<feature type="region of interest" description="Disordered" evidence="19">
    <location>
        <begin position="426"/>
        <end position="510"/>
    </location>
</feature>
<evidence type="ECO:0000313" key="24">
    <source>
        <dbReference type="EMBL" id="EDL78767.1"/>
    </source>
</evidence>
<dbReference type="CDD" id="cd06257">
    <property type="entry name" value="DnaJ"/>
    <property type="match status" value="1"/>
</dbReference>
<feature type="domain" description="J" evidence="21">
    <location>
        <begin position="72"/>
        <end position="136"/>
    </location>
</feature>
<dbReference type="Pfam" id="PF00226">
    <property type="entry name" value="DnaJ"/>
    <property type="match status" value="1"/>
</dbReference>
<dbReference type="SMART" id="SM00717">
    <property type="entry name" value="SANT"/>
    <property type="match status" value="2"/>
</dbReference>
<dbReference type="InterPro" id="IPR001623">
    <property type="entry name" value="DnaJ_domain"/>
</dbReference>
<evidence type="ECO:0000256" key="16">
    <source>
        <dbReference type="ARBA" id="ARBA00065406"/>
    </source>
</evidence>
<keyword evidence="3 20" id="KW-0812">Transmembrane</keyword>
<keyword evidence="8 20" id="KW-1133">Transmembrane helix</keyword>
<dbReference type="PROSITE" id="PS51293">
    <property type="entry name" value="SANT"/>
    <property type="match status" value="1"/>
</dbReference>
<protein>
    <recommendedName>
        <fullName evidence="17">DnaJ homolog subfamily C member 1</fullName>
    </recommendedName>
    <alternativeName>
        <fullName evidence="18">DnaJ protein homolog MTJ1</fullName>
    </alternativeName>
</protein>
<dbReference type="PROSITE" id="PS50076">
    <property type="entry name" value="DNAJ_2"/>
    <property type="match status" value="1"/>
</dbReference>
<dbReference type="SMART" id="SM00271">
    <property type="entry name" value="DnaJ"/>
    <property type="match status" value="1"/>
</dbReference>
<dbReference type="PANTHER" id="PTHR44653">
    <property type="entry name" value="DNAJ HOMOLOG SUBFAMILY C MEMBER 1"/>
    <property type="match status" value="1"/>
</dbReference>
<evidence type="ECO:0000259" key="22">
    <source>
        <dbReference type="PROSITE" id="PS50090"/>
    </source>
</evidence>
<dbReference type="GO" id="GO:0005886">
    <property type="term" value="C:plasma membrane"/>
    <property type="evidence" value="ECO:0007669"/>
    <property type="project" value="Ensembl"/>
</dbReference>
<evidence type="ECO:0000256" key="1">
    <source>
        <dbReference type="ARBA" id="ARBA00004115"/>
    </source>
</evidence>
<dbReference type="InterPro" id="IPR001005">
    <property type="entry name" value="SANT/Myb"/>
</dbReference>
<dbReference type="FunFam" id="1.10.10.60:FF:000180">
    <property type="entry name" value="DnaJ (Hsp40) homolog, subfamily C, member 2"/>
    <property type="match status" value="1"/>
</dbReference>
<dbReference type="GO" id="GO:0006457">
    <property type="term" value="P:protein folding"/>
    <property type="evidence" value="ECO:0007669"/>
    <property type="project" value="Ensembl"/>
</dbReference>
<dbReference type="GeneID" id="100360412"/>
<accession>A6JM90</accession>
<evidence type="ECO:0000256" key="3">
    <source>
        <dbReference type="ARBA" id="ARBA00022692"/>
    </source>
</evidence>
<reference evidence="24" key="2">
    <citation type="submission" date="2005-07" db="EMBL/GenBank/DDBJ databases">
        <authorList>
            <person name="Mural R.J."/>
            <person name="Li P.W."/>
            <person name="Adams M.D."/>
            <person name="Amanatides P.G."/>
            <person name="Baden-Tillson H."/>
            <person name="Barnstead M."/>
            <person name="Chin S.H."/>
            <person name="Dew I."/>
            <person name="Evans C.A."/>
            <person name="Ferriera S."/>
            <person name="Flanigan M."/>
            <person name="Fosler C."/>
            <person name="Glodek A."/>
            <person name="Gu Z."/>
            <person name="Holt R.A."/>
            <person name="Jennings D."/>
            <person name="Kraft C.L."/>
            <person name="Lu F."/>
            <person name="Nguyen T."/>
            <person name="Nusskern D.R."/>
            <person name="Pfannkoch C.M."/>
            <person name="Sitter C."/>
            <person name="Sutton G.G."/>
            <person name="Venter J.C."/>
            <person name="Wang Z."/>
            <person name="Woodage T."/>
            <person name="Zheng X.H."/>
            <person name="Zhong F."/>
        </authorList>
    </citation>
    <scope>NUCLEOTIDE SEQUENCE</scope>
    <source>
        <strain evidence="24">BN</strain>
    </source>
</reference>
<dbReference type="InterPro" id="IPR036869">
    <property type="entry name" value="J_dom_sf"/>
</dbReference>
<evidence type="ECO:0000256" key="9">
    <source>
        <dbReference type="ARBA" id="ARBA00023125"/>
    </source>
</evidence>
<evidence type="ECO:0000256" key="12">
    <source>
        <dbReference type="ARBA" id="ARBA00023242"/>
    </source>
</evidence>
<dbReference type="GO" id="GO:0031965">
    <property type="term" value="C:nuclear membrane"/>
    <property type="evidence" value="ECO:0007669"/>
    <property type="project" value="UniProtKB-SubCell"/>
</dbReference>
<keyword evidence="4" id="KW-0732">Signal</keyword>
<gene>
    <name evidence="25" type="primary">Dnajc1</name>
    <name evidence="24" type="ORF">rCG_55742</name>
</gene>
<keyword evidence="11" id="KW-0143">Chaperone</keyword>
<evidence type="ECO:0000256" key="4">
    <source>
        <dbReference type="ARBA" id="ARBA00022729"/>
    </source>
</evidence>
<keyword evidence="9" id="KW-0238">DNA-binding</keyword>
<feature type="compositionally biased region" description="Basic and acidic residues" evidence="19">
    <location>
        <begin position="466"/>
        <end position="483"/>
    </location>
</feature>
<dbReference type="InterPro" id="IPR009057">
    <property type="entry name" value="Homeodomain-like_sf"/>
</dbReference>
<dbReference type="AlphaFoldDB" id="A6JM90"/>
<proteinExistence type="predicted"/>
<keyword evidence="7" id="KW-0492">Microsome</keyword>
<dbReference type="FunFam" id="1.10.287.110:FF:000044">
    <property type="entry name" value="DnaJ (Hsp40) homolog, subfamily C, member 1"/>
    <property type="match status" value="1"/>
</dbReference>
<dbReference type="RefSeq" id="NP_001387766.1">
    <property type="nucleotide sequence ID" value="NM_001400837.1"/>
</dbReference>
<comment type="function">
    <text evidence="14">May modulate protein synthesis.</text>
</comment>
<evidence type="ECO:0000256" key="18">
    <source>
        <dbReference type="ARBA" id="ARBA00082566"/>
    </source>
</evidence>
<comment type="subunit">
    <text evidence="16">Interacts (via J domain) with HSPA5. Interacts (via cytosolic domain) with ribosomes. Interacts (via SANT 2 domain) with SERPINA3; the interaction delays the formation of the covalent inhibitory complex SERPINA3-chymotrypsin, but does not alter the catalytic activity of SERPINA3. Interacts (via SANT 2 domain) with ITIH4 (via C-terminus); the interaction protects ITIH4 against in vitro cleavage by kallikrein.</text>
</comment>
<feature type="transmembrane region" description="Helical" evidence="20">
    <location>
        <begin position="161"/>
        <end position="182"/>
    </location>
</feature>
<name>A6JM90_RAT</name>
<comment type="subcellular location">
    <subcellularLocation>
        <location evidence="1">Endoplasmic reticulum membrane</location>
        <topology evidence="1">Single-pass type I membrane protein</topology>
    </subcellularLocation>
    <subcellularLocation>
        <location evidence="15">Microsome membrane</location>
        <topology evidence="15">Single-pass type I membrane protein</topology>
    </subcellularLocation>
    <subcellularLocation>
        <location evidence="13">Nucleus membrane</location>
        <topology evidence="13">Single-pass type I membrane protein</topology>
    </subcellularLocation>
</comment>